<keyword evidence="1" id="KW-0472">Membrane</keyword>
<evidence type="ECO:0008006" key="4">
    <source>
        <dbReference type="Google" id="ProtNLM"/>
    </source>
</evidence>
<keyword evidence="1" id="KW-0812">Transmembrane</keyword>
<dbReference type="InterPro" id="IPR018895">
    <property type="entry name" value="DUF2474"/>
</dbReference>
<name>A0ABS0AUF0_9GAMM</name>
<sequence length="55" mass="5838">MNEEAAMPRPATTATPSRLRQLGWLVLIWSASVLTLTAAAGAMRLLMNAIGLQTA</sequence>
<dbReference type="Pfam" id="PF10617">
    <property type="entry name" value="DUF2474"/>
    <property type="match status" value="1"/>
</dbReference>
<gene>
    <name evidence="2" type="ORF">Y5W_02390</name>
</gene>
<reference evidence="2 3" key="1">
    <citation type="submission" date="2012-09" db="EMBL/GenBank/DDBJ databases">
        <title>Genome Sequence of alkane-degrading Bacterium Alcanivorax sp. 521-1.</title>
        <authorList>
            <person name="Lai Q."/>
            <person name="Shao Z."/>
        </authorList>
    </citation>
    <scope>NUCLEOTIDE SEQUENCE [LARGE SCALE GENOMIC DNA]</scope>
    <source>
        <strain evidence="2 3">521-1</strain>
    </source>
</reference>
<keyword evidence="3" id="KW-1185">Reference proteome</keyword>
<keyword evidence="1" id="KW-1133">Transmembrane helix</keyword>
<dbReference type="Proteomes" id="UP000662703">
    <property type="component" value="Unassembled WGS sequence"/>
</dbReference>
<evidence type="ECO:0000256" key="1">
    <source>
        <dbReference type="SAM" id="Phobius"/>
    </source>
</evidence>
<protein>
    <recommendedName>
        <fullName evidence="4">DUF2474 domain-containing protein</fullName>
    </recommendedName>
</protein>
<proteinExistence type="predicted"/>
<accession>A0ABS0AUF0</accession>
<dbReference type="EMBL" id="ARXX01000036">
    <property type="protein sequence ID" value="MBF5057096.1"/>
    <property type="molecule type" value="Genomic_DNA"/>
</dbReference>
<evidence type="ECO:0000313" key="2">
    <source>
        <dbReference type="EMBL" id="MBF5057096.1"/>
    </source>
</evidence>
<comment type="caution">
    <text evidence="2">The sequence shown here is derived from an EMBL/GenBank/DDBJ whole genome shotgun (WGS) entry which is preliminary data.</text>
</comment>
<evidence type="ECO:0000313" key="3">
    <source>
        <dbReference type="Proteomes" id="UP000662703"/>
    </source>
</evidence>
<organism evidence="2 3">
    <name type="scientific">Alloalcanivorax profundimaris</name>
    <dbReference type="NCBI Taxonomy" id="2735259"/>
    <lineage>
        <taxon>Bacteria</taxon>
        <taxon>Pseudomonadati</taxon>
        <taxon>Pseudomonadota</taxon>
        <taxon>Gammaproteobacteria</taxon>
        <taxon>Oceanospirillales</taxon>
        <taxon>Alcanivoracaceae</taxon>
        <taxon>Alloalcanivorax</taxon>
    </lineage>
</organism>
<feature type="transmembrane region" description="Helical" evidence="1">
    <location>
        <begin position="22"/>
        <end position="46"/>
    </location>
</feature>